<accession>A0A6J5QPN6</accession>
<name>A0A6J5QPN6_9CAUD</name>
<dbReference type="EMBL" id="LR798430">
    <property type="protein sequence ID" value="CAB5231186.1"/>
    <property type="molecule type" value="Genomic_DNA"/>
</dbReference>
<dbReference type="EMBL" id="LR797075">
    <property type="protein sequence ID" value="CAB4185732.1"/>
    <property type="molecule type" value="Genomic_DNA"/>
</dbReference>
<proteinExistence type="predicted"/>
<protein>
    <submittedName>
        <fullName evidence="1">Uncharacterized protein</fullName>
    </submittedName>
</protein>
<evidence type="ECO:0000313" key="3">
    <source>
        <dbReference type="EMBL" id="CAB4216956.1"/>
    </source>
</evidence>
<dbReference type="EMBL" id="LR797450">
    <property type="protein sequence ID" value="CAB4216956.1"/>
    <property type="molecule type" value="Genomic_DNA"/>
</dbReference>
<organism evidence="1">
    <name type="scientific">uncultured Caudovirales phage</name>
    <dbReference type="NCBI Taxonomy" id="2100421"/>
    <lineage>
        <taxon>Viruses</taxon>
        <taxon>Duplodnaviria</taxon>
        <taxon>Heunggongvirae</taxon>
        <taxon>Uroviricota</taxon>
        <taxon>Caudoviricetes</taxon>
        <taxon>Peduoviridae</taxon>
        <taxon>Maltschvirus</taxon>
        <taxon>Maltschvirus maltsch</taxon>
    </lineage>
</organism>
<sequence length="95" mass="11234">MLNWTQLECWYENPDLPYVAWKRTAETRRRNITIYLYGPLRGRNPILPKHILLGYRGYSFRVEEGLHKTGFMVYARTMAQAMSIVNSDLRKGILL</sequence>
<dbReference type="EMBL" id="LR797197">
    <property type="protein sequence ID" value="CAB4193433.1"/>
    <property type="molecule type" value="Genomic_DNA"/>
</dbReference>
<reference evidence="1" key="1">
    <citation type="submission" date="2020-05" db="EMBL/GenBank/DDBJ databases">
        <authorList>
            <person name="Chiriac C."/>
            <person name="Salcher M."/>
            <person name="Ghai R."/>
            <person name="Kavagutti S V."/>
        </authorList>
    </citation>
    <scope>NUCLEOTIDE SEQUENCE</scope>
</reference>
<gene>
    <name evidence="1" type="ORF">UFOVP1127_132</name>
    <name evidence="2" type="ORF">UFOVP1242_78</name>
    <name evidence="3" type="ORF">UFOVP1492_2</name>
    <name evidence="4" type="ORF">UFOVP1580_31</name>
</gene>
<evidence type="ECO:0000313" key="1">
    <source>
        <dbReference type="EMBL" id="CAB4185732.1"/>
    </source>
</evidence>
<evidence type="ECO:0000313" key="2">
    <source>
        <dbReference type="EMBL" id="CAB4193433.1"/>
    </source>
</evidence>
<evidence type="ECO:0000313" key="4">
    <source>
        <dbReference type="EMBL" id="CAB5231186.1"/>
    </source>
</evidence>